<dbReference type="SUPFAM" id="SSF56219">
    <property type="entry name" value="DNase I-like"/>
    <property type="match status" value="1"/>
</dbReference>
<dbReference type="InterPro" id="IPR000477">
    <property type="entry name" value="RT_dom"/>
</dbReference>
<gene>
    <name evidence="3" type="ORF">FSB_LOCUS51423</name>
</gene>
<feature type="domain" description="Reverse transcriptase" evidence="2">
    <location>
        <begin position="919"/>
        <end position="1169"/>
    </location>
</feature>
<proteinExistence type="predicted"/>
<accession>A0A2N9IHZ5</accession>
<evidence type="ECO:0000259" key="2">
    <source>
        <dbReference type="PROSITE" id="PS50878"/>
    </source>
</evidence>
<sequence length="1524" mass="173665">MGHHRSFRIESKQFDIALEGGGPFQIKITERGKRHTASILLGRDGARWLAKCVEENVTRAEDPSFIRTKGGLKGRVVILEGRDQGGWRGFGAELRMLTDSEQQSNRNNVIKPKMRMDKNAQDYAGKGTQIGKETEVKVNRSFDNGGRQNWSKVLFPYGENNNMQKQQERDTRKEAGKEQSLGFGAKISAAFNVGNELFLNLKVRLTCGPDGQWHATWAGLAGTDPELEQEKPHDPQIQPSKPNKPKQILATAHPKPILTRDPCTIKTHNSFELGESSGTCEFHDAEREIEAAPLKPTPIAMEVPPPVVSTAPEKNPHDPSSSMAPVKGALDLVEAESTRSSEVDTFSVRFGDCGGGNVGNVAHAWGSSSEWFIELRDGQRLRLPMELVPPAAPNTLDHQDTDDDILSLLDWYDFGELYAGGIHDEDGILSIANSAHQDDDDVGSMSNHRLPQEGEMEPLSVSPLAVAPPQADEVHKIEGHGSKIGLSQWVDENLKTFGELVGTSFEGYEEDVIALLGWGQVVDPMNLNILTWNVRGLHEQDKRLRIRNLLKVDWLFLGSVGASGGILLMWDKRVVEKLDEAVGHFSVSCKFRNVTDQQEWAFSGVYGPNADNERRLMWDELSGINHWANASMSRIDRFLFTTEWEGHYSKIEQKRLCRLLSDHFPIMLTCGHLTQGQRPFRFENMWMKAEDFMGNIERWWGSYQFYGTPSFILAKKLRALKIDLKKWNEEEFGNVTVKKLRLLQELHDLDSIAEHRPWTDAEKINLDKLRTDLEQNTLLDEISWRQKSRVLWLKEGDKNSKFFHHVANSHRRANRIGTLYIDNESISDQAIIQDHIVDFYTKLFQETETHRPFLDGLHFDSLDVEDAAGLEKPFDEEEVTNVVKGFNGEKAPGPDGFPLSFFQHCWNILKDDIMAVFHEFHMHGQFEKSLNATFIALIPKKHDAMEIKDYRPISLVGSVYKIIAKVLANRMRWVLEKVISDSQNAFVKGRQILDSVLIANECLDSRLKSDIPGILCKLDLEKAYDHMNWGFLLYVLRRCGFSDKWRNSIYFCISTVRFSVLVNGSSCGFFGNSRGVRQGDPLSPLLFVLVMEAMSRMMDKAISGSLLSAISDLKVNLAKSELVPVGDVPRVEDLADILECRNTSLPMKYLGLPLGAKFKAKTIWDGMLEIMERRLAGWKRMYLSKGGRLTLIKSTLSNLPTYLLSLFPIPVSVAQRMEKLQRDFLWGGLGDEFKFHLVKWDQICQPIQNGGLAVRNLTMFNAALLGKWLWRYGCERDALWRRVIEMKYGSEVGGWCTALSREPYGVSLWKHISKGWDHFSKYVRFEVGEGRQLRFWHDLWCGETILREAYPDLYRIARDKDALVANHIQVCNDTTHWSLDFIREAQDWELDSISSLLNLLYSTKVKGSGGDTICWLPKTQKGFQVSSYYRVLTRRGDCCFPWRSIWKPKAPSRVCFFVWVASLGKILTADNLQRRNIIMEVWDMVFGMFGVHWVMPRKTIDLLACWQESEIVDALKELKRLWLT</sequence>
<dbReference type="InterPro" id="IPR036691">
    <property type="entry name" value="Endo/exonu/phosph_ase_sf"/>
</dbReference>
<dbReference type="InterPro" id="IPR043502">
    <property type="entry name" value="DNA/RNA_pol_sf"/>
</dbReference>
<dbReference type="PROSITE" id="PS50878">
    <property type="entry name" value="RT_POL"/>
    <property type="match status" value="1"/>
</dbReference>
<dbReference type="PANTHER" id="PTHR33116:SF78">
    <property type="entry name" value="OS12G0587133 PROTEIN"/>
    <property type="match status" value="1"/>
</dbReference>
<dbReference type="CDD" id="cd01650">
    <property type="entry name" value="RT_nLTR_like"/>
    <property type="match status" value="1"/>
</dbReference>
<dbReference type="PANTHER" id="PTHR33116">
    <property type="entry name" value="REVERSE TRANSCRIPTASE ZINC-BINDING DOMAIN-CONTAINING PROTEIN-RELATED-RELATED"/>
    <property type="match status" value="1"/>
</dbReference>
<evidence type="ECO:0000313" key="3">
    <source>
        <dbReference type="EMBL" id="SPD23541.1"/>
    </source>
</evidence>
<dbReference type="Pfam" id="PF13966">
    <property type="entry name" value="zf-RVT"/>
    <property type="match status" value="1"/>
</dbReference>
<organism evidence="3">
    <name type="scientific">Fagus sylvatica</name>
    <name type="common">Beechnut</name>
    <dbReference type="NCBI Taxonomy" id="28930"/>
    <lineage>
        <taxon>Eukaryota</taxon>
        <taxon>Viridiplantae</taxon>
        <taxon>Streptophyta</taxon>
        <taxon>Embryophyta</taxon>
        <taxon>Tracheophyta</taxon>
        <taxon>Spermatophyta</taxon>
        <taxon>Magnoliopsida</taxon>
        <taxon>eudicotyledons</taxon>
        <taxon>Gunneridae</taxon>
        <taxon>Pentapetalae</taxon>
        <taxon>rosids</taxon>
        <taxon>fabids</taxon>
        <taxon>Fagales</taxon>
        <taxon>Fagaceae</taxon>
        <taxon>Fagus</taxon>
    </lineage>
</organism>
<dbReference type="SUPFAM" id="SSF56672">
    <property type="entry name" value="DNA/RNA polymerases"/>
    <property type="match status" value="1"/>
</dbReference>
<evidence type="ECO:0000256" key="1">
    <source>
        <dbReference type="SAM" id="MobiDB-lite"/>
    </source>
</evidence>
<feature type="region of interest" description="Disordered" evidence="1">
    <location>
        <begin position="225"/>
        <end position="246"/>
    </location>
</feature>
<name>A0A2N9IHZ5_FAGSY</name>
<dbReference type="Pfam" id="PF00078">
    <property type="entry name" value="RVT_1"/>
    <property type="match status" value="1"/>
</dbReference>
<reference evidence="3" key="1">
    <citation type="submission" date="2018-02" db="EMBL/GenBank/DDBJ databases">
        <authorList>
            <person name="Cohen D.B."/>
            <person name="Kent A.D."/>
        </authorList>
    </citation>
    <scope>NUCLEOTIDE SEQUENCE</scope>
</reference>
<dbReference type="EMBL" id="OIVN01005668">
    <property type="protein sequence ID" value="SPD23541.1"/>
    <property type="molecule type" value="Genomic_DNA"/>
</dbReference>
<protein>
    <recommendedName>
        <fullName evidence="2">Reverse transcriptase domain-containing protein</fullName>
    </recommendedName>
</protein>
<dbReference type="InterPro" id="IPR026960">
    <property type="entry name" value="RVT-Znf"/>
</dbReference>